<proteinExistence type="predicted"/>
<dbReference type="HOGENOM" id="CLU_523290_0_0_1"/>
<keyword evidence="3" id="KW-1185">Reference proteome</keyword>
<organism evidence="2 3">
    <name type="scientific">Tetrahymena thermophila (strain SB210)</name>
    <dbReference type="NCBI Taxonomy" id="312017"/>
    <lineage>
        <taxon>Eukaryota</taxon>
        <taxon>Sar</taxon>
        <taxon>Alveolata</taxon>
        <taxon>Ciliophora</taxon>
        <taxon>Intramacronucleata</taxon>
        <taxon>Oligohymenophorea</taxon>
        <taxon>Hymenostomatida</taxon>
        <taxon>Tetrahymenina</taxon>
        <taxon>Tetrahymenidae</taxon>
        <taxon>Tetrahymena</taxon>
    </lineage>
</organism>
<evidence type="ECO:0000256" key="1">
    <source>
        <dbReference type="SAM" id="Coils"/>
    </source>
</evidence>
<evidence type="ECO:0000313" key="3">
    <source>
        <dbReference type="Proteomes" id="UP000009168"/>
    </source>
</evidence>
<dbReference type="KEGG" id="tet:TTHERM_00904010"/>
<name>Q24G96_TETTS</name>
<dbReference type="AlphaFoldDB" id="Q24G96"/>
<dbReference type="Proteomes" id="UP000009168">
    <property type="component" value="Unassembled WGS sequence"/>
</dbReference>
<dbReference type="EMBL" id="GG662258">
    <property type="protein sequence ID" value="EAS06834.1"/>
    <property type="molecule type" value="Genomic_DNA"/>
</dbReference>
<feature type="coiled-coil region" evidence="1">
    <location>
        <begin position="216"/>
        <end position="243"/>
    </location>
</feature>
<accession>Q24G96</accession>
<sequence>MNRGHCCNIHQGYPILYISLLENEKEKLQCARCISNKKMQVELLLLQDVSEFDSNQFFEIWPPLSNESLRKDIIDLKSKETDFNQLIEEFYESLTKEVIQIISQKKKEQLIQASKVYQQKSELIEQYQQMAQIDKMKECLVQENQQTDKIEQDLKEHINSQFQKKDQYTSQLSYMMKQYELISKLDDVRTAQLKANIFEILKAVNLLPQNNFNFGTENEELRIENIEAYKKKIEEELQINKQDQIKTEILIDQLNLCKNELIQRMNQKDWFLDNFLKEQQTFILNNQLNQVQFIKDIYRNTNDLQNLMTNHIQKLGQKDFKYFSELNYNLKLKNEDVFIFSTNNNSSNYILTNKKSKFMVERVKYGNYNVQCFLNFTFNPKKKYIFKINFFKSEQNSTFYFGLITVNNLHIKDLDEEGLGFRIGNQQKQSLLFGGSLFANNAINQNFNLNNNVTLEFRFCLESNLIQYRYCNNDSQFQNVQNNNQIKTDQKYYFGVQFFSNNVGDMFEIIELEELNEFPDN</sequence>
<evidence type="ECO:0000313" key="2">
    <source>
        <dbReference type="EMBL" id="EAS06834.1"/>
    </source>
</evidence>
<dbReference type="InParanoid" id="Q24G96"/>
<dbReference type="RefSeq" id="XP_001027076.1">
    <property type="nucleotide sequence ID" value="XM_001027076.1"/>
</dbReference>
<keyword evidence="1" id="KW-0175">Coiled coil</keyword>
<protein>
    <submittedName>
        <fullName evidence="2">Uncharacterized protein</fullName>
    </submittedName>
</protein>
<reference evidence="3" key="1">
    <citation type="journal article" date="2006" name="PLoS Biol.">
        <title>Macronuclear genome sequence of the ciliate Tetrahymena thermophila, a model eukaryote.</title>
        <authorList>
            <person name="Eisen J.A."/>
            <person name="Coyne R.S."/>
            <person name="Wu M."/>
            <person name="Wu D."/>
            <person name="Thiagarajan M."/>
            <person name="Wortman J.R."/>
            <person name="Badger J.H."/>
            <person name="Ren Q."/>
            <person name="Amedeo P."/>
            <person name="Jones K.M."/>
            <person name="Tallon L.J."/>
            <person name="Delcher A.L."/>
            <person name="Salzberg S.L."/>
            <person name="Silva J.C."/>
            <person name="Haas B.J."/>
            <person name="Majoros W.H."/>
            <person name="Farzad M."/>
            <person name="Carlton J.M."/>
            <person name="Smith R.K. Jr."/>
            <person name="Garg J."/>
            <person name="Pearlman R.E."/>
            <person name="Karrer K.M."/>
            <person name="Sun L."/>
            <person name="Manning G."/>
            <person name="Elde N.C."/>
            <person name="Turkewitz A.P."/>
            <person name="Asai D.J."/>
            <person name="Wilkes D.E."/>
            <person name="Wang Y."/>
            <person name="Cai H."/>
            <person name="Collins K."/>
            <person name="Stewart B.A."/>
            <person name="Lee S.R."/>
            <person name="Wilamowska K."/>
            <person name="Weinberg Z."/>
            <person name="Ruzzo W.L."/>
            <person name="Wloga D."/>
            <person name="Gaertig J."/>
            <person name="Frankel J."/>
            <person name="Tsao C.-C."/>
            <person name="Gorovsky M.A."/>
            <person name="Keeling P.J."/>
            <person name="Waller R.F."/>
            <person name="Patron N.J."/>
            <person name="Cherry J.M."/>
            <person name="Stover N.A."/>
            <person name="Krieger C.J."/>
            <person name="del Toro C."/>
            <person name="Ryder H.F."/>
            <person name="Williamson S.C."/>
            <person name="Barbeau R.A."/>
            <person name="Hamilton E.P."/>
            <person name="Orias E."/>
        </authorList>
    </citation>
    <scope>NUCLEOTIDE SEQUENCE [LARGE SCALE GENOMIC DNA]</scope>
    <source>
        <strain evidence="3">SB210</strain>
    </source>
</reference>
<gene>
    <name evidence="2" type="ORF">TTHERM_00904010</name>
</gene>
<dbReference type="GeneID" id="7844200"/>